<evidence type="ECO:0000313" key="2">
    <source>
        <dbReference type="Proteomes" id="UP000254741"/>
    </source>
</evidence>
<organism evidence="1 2">
    <name type="scientific">Salmonella enterica subsp. arizonae</name>
    <dbReference type="NCBI Taxonomy" id="59203"/>
    <lineage>
        <taxon>Bacteria</taxon>
        <taxon>Pseudomonadati</taxon>
        <taxon>Pseudomonadota</taxon>
        <taxon>Gammaproteobacteria</taxon>
        <taxon>Enterobacterales</taxon>
        <taxon>Enterobacteriaceae</taxon>
        <taxon>Salmonella</taxon>
    </lineage>
</organism>
<dbReference type="AlphaFoldDB" id="A0A379T849"/>
<dbReference type="InterPro" id="IPR038283">
    <property type="entry name" value="Channel_colicin_C_sf"/>
</dbReference>
<accession>A0A379T849</accession>
<evidence type="ECO:0008006" key="3">
    <source>
        <dbReference type="Google" id="ProtNLM"/>
    </source>
</evidence>
<protein>
    <recommendedName>
        <fullName evidence="3">Glycine zipper family protein</fullName>
    </recommendedName>
</protein>
<name>A0A379T849_SALER</name>
<dbReference type="RefSeq" id="WP_232081980.1">
    <property type="nucleotide sequence ID" value="NZ_DACWUK010000003.1"/>
</dbReference>
<dbReference type="Gene3D" id="1.10.490.30">
    <property type="entry name" value="Colicin"/>
    <property type="match status" value="1"/>
</dbReference>
<dbReference type="Proteomes" id="UP000254741">
    <property type="component" value="Unassembled WGS sequence"/>
</dbReference>
<gene>
    <name evidence="1" type="ORF">NCTC8297_01691</name>
</gene>
<sequence>MLSETNPERYGLIPKDFSASYSVAEHVMGNNASAYISTSSAFPEGSPRFEGKTIIVDIDKAVRSGAKLISTAEILKSLDEYKNQNPHLGEHIDKISKYVNDIDKEVLLHGEKIPAAAIFTPETLKYTKYFTRAARVVQVTGIVFTAYDLEQASEKSLKNGSVKPITAEAIRQAGGWGMAVAGAKIGTVTGAAVGIETGPGAALTGLIGGIIFGTAGYFGADWVAVHIDEN</sequence>
<proteinExistence type="predicted"/>
<reference evidence="1 2" key="1">
    <citation type="submission" date="2018-06" db="EMBL/GenBank/DDBJ databases">
        <authorList>
            <consortium name="Pathogen Informatics"/>
            <person name="Doyle S."/>
        </authorList>
    </citation>
    <scope>NUCLEOTIDE SEQUENCE [LARGE SCALE GENOMIC DNA]</scope>
    <source>
        <strain evidence="1 2">NCTC8297</strain>
    </source>
</reference>
<evidence type="ECO:0000313" key="1">
    <source>
        <dbReference type="EMBL" id="SUG46463.1"/>
    </source>
</evidence>
<dbReference type="EMBL" id="UGXG01000002">
    <property type="protein sequence ID" value="SUG46463.1"/>
    <property type="molecule type" value="Genomic_DNA"/>
</dbReference>